<accession>A0A830E9B8</accession>
<dbReference type="GeneID" id="76207372"/>
<reference evidence="2" key="1">
    <citation type="journal article" date="2014" name="Int. J. Syst. Evol. Microbiol.">
        <title>Complete genome sequence of Corynebacterium casei LMG S-19264T (=DSM 44701T), isolated from a smear-ripened cheese.</title>
        <authorList>
            <consortium name="US DOE Joint Genome Institute (JGI-PGF)"/>
            <person name="Walter F."/>
            <person name="Albersmeier A."/>
            <person name="Kalinowski J."/>
            <person name="Ruckert C."/>
        </authorList>
    </citation>
    <scope>NUCLEOTIDE SEQUENCE</scope>
    <source>
        <strain evidence="2">JCM 11219</strain>
    </source>
</reference>
<protein>
    <submittedName>
        <fullName evidence="2">Uncharacterized protein</fullName>
    </submittedName>
</protein>
<keyword evidence="4" id="KW-1185">Reference proteome</keyword>
<evidence type="ECO:0000313" key="2">
    <source>
        <dbReference type="EMBL" id="GGI84067.1"/>
    </source>
</evidence>
<dbReference type="RefSeq" id="WP_229709920.1">
    <property type="nucleotide sequence ID" value="NZ_AP026830.1"/>
</dbReference>
<reference evidence="2" key="2">
    <citation type="submission" date="2020-09" db="EMBL/GenBank/DDBJ databases">
        <authorList>
            <person name="Sun Q."/>
            <person name="Ohkuma M."/>
        </authorList>
    </citation>
    <scope>NUCLEOTIDE SEQUENCE</scope>
    <source>
        <strain evidence="2">JCM 11219</strain>
    </source>
</reference>
<sequence>MILRKVMLKALLSTLLIVTSEQAEVLGLRRSGVIKGKYVDLVVYMPKGGNELFISGVIKCPFTGKEFRLYVTPHTDQVKLGFVQHLSGFNDHVIRTKEYRQWLNVRVESYSRNSFHRRRYFVCARCGHKTTRFPDALLHLIRVHGFLTRFP</sequence>
<reference evidence="1" key="4">
    <citation type="journal article" date="2023" name="Microbiol. Resour. Announc.">
        <title>Complete Genome Sequence of Vulcanisaeta souniana Strain IC-059, a Hyperthermophilic Archaeon Isolated from Hot Spring Water in Japan.</title>
        <authorList>
            <person name="Kato S."/>
            <person name="Itoh T."/>
            <person name="Wu L."/>
            <person name="Ma J."/>
            <person name="Ohkuma M."/>
        </authorList>
    </citation>
    <scope>NUCLEOTIDE SEQUENCE</scope>
    <source>
        <strain evidence="1">JCM 11219</strain>
    </source>
</reference>
<organism evidence="2 3">
    <name type="scientific">Vulcanisaeta souniana JCM 11219</name>
    <dbReference type="NCBI Taxonomy" id="1293586"/>
    <lineage>
        <taxon>Archaea</taxon>
        <taxon>Thermoproteota</taxon>
        <taxon>Thermoprotei</taxon>
        <taxon>Thermoproteales</taxon>
        <taxon>Thermoproteaceae</taxon>
        <taxon>Vulcanisaeta</taxon>
    </lineage>
</organism>
<evidence type="ECO:0000313" key="3">
    <source>
        <dbReference type="Proteomes" id="UP000657075"/>
    </source>
</evidence>
<name>A0A830E9B8_9CREN</name>
<dbReference type="EMBL" id="BMNM01000011">
    <property type="protein sequence ID" value="GGI84067.1"/>
    <property type="molecule type" value="Genomic_DNA"/>
</dbReference>
<evidence type="ECO:0000313" key="1">
    <source>
        <dbReference type="EMBL" id="BDR92739.1"/>
    </source>
</evidence>
<proteinExistence type="predicted"/>
<dbReference type="Proteomes" id="UP001060771">
    <property type="component" value="Chromosome"/>
</dbReference>
<dbReference type="Proteomes" id="UP000657075">
    <property type="component" value="Unassembled WGS sequence"/>
</dbReference>
<gene>
    <name evidence="2" type="ORF">GCM10007112_21180</name>
    <name evidence="1" type="ORF">Vsou_18320</name>
</gene>
<dbReference type="EMBL" id="AP026830">
    <property type="protein sequence ID" value="BDR92739.1"/>
    <property type="molecule type" value="Genomic_DNA"/>
</dbReference>
<dbReference type="AlphaFoldDB" id="A0A830E9B8"/>
<evidence type="ECO:0000313" key="4">
    <source>
        <dbReference type="Proteomes" id="UP001060771"/>
    </source>
</evidence>
<reference evidence="4" key="3">
    <citation type="submission" date="2022-09" db="EMBL/GenBank/DDBJ databases">
        <title>Complete genome sequence of Vulcanisaeta souniana.</title>
        <authorList>
            <person name="Kato S."/>
            <person name="Itoh T."/>
            <person name="Ohkuma M."/>
        </authorList>
    </citation>
    <scope>NUCLEOTIDE SEQUENCE [LARGE SCALE GENOMIC DNA]</scope>
    <source>
        <strain evidence="4">JCM 11219</strain>
    </source>
</reference>